<comment type="subcellular location">
    <subcellularLocation>
        <location evidence="1">Nucleus</location>
    </subcellularLocation>
</comment>
<dbReference type="AlphaFoldDB" id="A0A914RTH8"/>
<keyword evidence="7" id="KW-1185">Reference proteome</keyword>
<dbReference type="PANTHER" id="PTHR13931:SF2">
    <property type="entry name" value="UBIQUITIN CONJUGATION FACTOR E4 B"/>
    <property type="match status" value="1"/>
</dbReference>
<dbReference type="GO" id="GO:0034450">
    <property type="term" value="F:ubiquitin-ubiquitin ligase activity"/>
    <property type="evidence" value="ECO:0007669"/>
    <property type="project" value="InterPro"/>
</dbReference>
<dbReference type="GO" id="GO:0036503">
    <property type="term" value="P:ERAD pathway"/>
    <property type="evidence" value="ECO:0007669"/>
    <property type="project" value="InterPro"/>
</dbReference>
<keyword evidence="4" id="KW-0833">Ubl conjugation pathway</keyword>
<dbReference type="GO" id="GO:0005634">
    <property type="term" value="C:nucleus"/>
    <property type="evidence" value="ECO:0007669"/>
    <property type="project" value="UniProtKB-SubCell"/>
</dbReference>
<evidence type="ECO:0000256" key="5">
    <source>
        <dbReference type="ARBA" id="ARBA00023242"/>
    </source>
</evidence>
<keyword evidence="5" id="KW-0539">Nucleus</keyword>
<dbReference type="InterPro" id="IPR045132">
    <property type="entry name" value="UBE4"/>
</dbReference>
<dbReference type="InterPro" id="IPR019474">
    <property type="entry name" value="Ub_conjug_fac_E4_core"/>
</dbReference>
<evidence type="ECO:0000256" key="4">
    <source>
        <dbReference type="ARBA" id="ARBA00022786"/>
    </source>
</evidence>
<comment type="pathway">
    <text evidence="2">Protein modification; protein ubiquitination.</text>
</comment>
<feature type="domain" description="Ubiquitin conjugation factor E4 core" evidence="6">
    <location>
        <begin position="1"/>
        <end position="183"/>
    </location>
</feature>
<dbReference type="GO" id="GO:0005737">
    <property type="term" value="C:cytoplasm"/>
    <property type="evidence" value="ECO:0007669"/>
    <property type="project" value="TreeGrafter"/>
</dbReference>
<evidence type="ECO:0000259" key="6">
    <source>
        <dbReference type="Pfam" id="PF10408"/>
    </source>
</evidence>
<dbReference type="GO" id="GO:0000151">
    <property type="term" value="C:ubiquitin ligase complex"/>
    <property type="evidence" value="ECO:0007669"/>
    <property type="project" value="InterPro"/>
</dbReference>
<sequence>MCIEAALSDQSLLTRTLEFCSRQLTFLISIINPHFLQDGVLPAEAPKLFGAMPEFYLESCLDFIVFLLKTNPMVVLDSRVDLPLQLLVFICSTHYFNNPFLAAKIIVQAKTCGVSVSLKGLDSSLDLCLYIYNLYMSAGRDVETTGASSEFYDKFNIRRSIQVIFRSLWENTIYRSHMISFARYISLKQSLKVGIDSAVVR</sequence>
<evidence type="ECO:0000313" key="7">
    <source>
        <dbReference type="Proteomes" id="UP000887564"/>
    </source>
</evidence>
<dbReference type="WBParaSite" id="PEQ_0000980001-mRNA-1">
    <property type="protein sequence ID" value="PEQ_0000980001-mRNA-1"/>
    <property type="gene ID" value="PEQ_0000980001"/>
</dbReference>
<organism evidence="7 8">
    <name type="scientific">Parascaris equorum</name>
    <name type="common">Equine roundworm</name>
    <dbReference type="NCBI Taxonomy" id="6256"/>
    <lineage>
        <taxon>Eukaryota</taxon>
        <taxon>Metazoa</taxon>
        <taxon>Ecdysozoa</taxon>
        <taxon>Nematoda</taxon>
        <taxon>Chromadorea</taxon>
        <taxon>Rhabditida</taxon>
        <taxon>Spirurina</taxon>
        <taxon>Ascaridomorpha</taxon>
        <taxon>Ascaridoidea</taxon>
        <taxon>Ascarididae</taxon>
        <taxon>Parascaris</taxon>
    </lineage>
</organism>
<name>A0A914RTH8_PAREQ</name>
<evidence type="ECO:0000256" key="3">
    <source>
        <dbReference type="ARBA" id="ARBA00022679"/>
    </source>
</evidence>
<evidence type="ECO:0000256" key="1">
    <source>
        <dbReference type="ARBA" id="ARBA00004123"/>
    </source>
</evidence>
<evidence type="ECO:0000256" key="2">
    <source>
        <dbReference type="ARBA" id="ARBA00004906"/>
    </source>
</evidence>
<dbReference type="GO" id="GO:0006511">
    <property type="term" value="P:ubiquitin-dependent protein catabolic process"/>
    <property type="evidence" value="ECO:0007669"/>
    <property type="project" value="InterPro"/>
</dbReference>
<protein>
    <submittedName>
        <fullName evidence="8">Ubiquitin conjugation factor E4 core domain-containing protein</fullName>
    </submittedName>
</protein>
<dbReference type="GO" id="GO:0000209">
    <property type="term" value="P:protein polyubiquitination"/>
    <property type="evidence" value="ECO:0007669"/>
    <property type="project" value="TreeGrafter"/>
</dbReference>
<dbReference type="Pfam" id="PF10408">
    <property type="entry name" value="Ufd2P_core"/>
    <property type="match status" value="1"/>
</dbReference>
<evidence type="ECO:0000313" key="8">
    <source>
        <dbReference type="WBParaSite" id="PEQ_0000980001-mRNA-1"/>
    </source>
</evidence>
<keyword evidence="3" id="KW-0808">Transferase</keyword>
<proteinExistence type="predicted"/>
<dbReference type="Proteomes" id="UP000887564">
    <property type="component" value="Unplaced"/>
</dbReference>
<dbReference type="PANTHER" id="PTHR13931">
    <property type="entry name" value="UBIQUITINATION FACTOR E4"/>
    <property type="match status" value="1"/>
</dbReference>
<accession>A0A914RTH8</accession>
<reference evidence="8" key="1">
    <citation type="submission" date="2022-11" db="UniProtKB">
        <authorList>
            <consortium name="WormBaseParasite"/>
        </authorList>
    </citation>
    <scope>IDENTIFICATION</scope>
</reference>